<dbReference type="Proteomes" id="UP001281003">
    <property type="component" value="Unassembled WGS sequence"/>
</dbReference>
<proteinExistence type="predicted"/>
<reference evidence="2" key="2">
    <citation type="submission" date="2023-07" db="EMBL/GenBank/DDBJ databases">
        <authorList>
            <consortium name="Lawrence Berkeley National Laboratory"/>
            <person name="Haridas S."/>
            <person name="Hensen N."/>
            <person name="Bonometti L."/>
            <person name="Westerberg I."/>
            <person name="Brannstrom I.O."/>
            <person name="Guillou S."/>
            <person name="Cros-Aarteil S."/>
            <person name="Calhoun S."/>
            <person name="Kuo A."/>
            <person name="Mondo S."/>
            <person name="Pangilinan J."/>
            <person name="Riley R."/>
            <person name="LaButti K."/>
            <person name="Andreopoulos B."/>
            <person name="Lipzen A."/>
            <person name="Chen C."/>
            <person name="Yanf M."/>
            <person name="Daum C."/>
            <person name="Ng V."/>
            <person name="Clum A."/>
            <person name="Steindorff A."/>
            <person name="Ohm R."/>
            <person name="Martin F."/>
            <person name="Silar P."/>
            <person name="Natvig D."/>
            <person name="Lalanne C."/>
            <person name="Gautier V."/>
            <person name="Ament-velasquez S.L."/>
            <person name="Kruys A."/>
            <person name="Hutchinson M.I."/>
            <person name="Powell A.J."/>
            <person name="Barry K."/>
            <person name="Miller A.N."/>
            <person name="Grigoriev I.V."/>
            <person name="Debuchy R."/>
            <person name="Gladieux P."/>
            <person name="Thoren M.H."/>
            <person name="Johannesson H."/>
        </authorList>
    </citation>
    <scope>NUCLEOTIDE SEQUENCE</scope>
    <source>
        <strain evidence="2">FGSC 1904</strain>
    </source>
</reference>
<dbReference type="AlphaFoldDB" id="A0AAE0PK66"/>
<feature type="transmembrane region" description="Helical" evidence="1">
    <location>
        <begin position="21"/>
        <end position="43"/>
    </location>
</feature>
<protein>
    <submittedName>
        <fullName evidence="2">Uncharacterized protein</fullName>
    </submittedName>
</protein>
<keyword evidence="1" id="KW-0472">Membrane</keyword>
<keyword evidence="1" id="KW-0812">Transmembrane</keyword>
<evidence type="ECO:0000313" key="2">
    <source>
        <dbReference type="EMBL" id="KAK3401389.1"/>
    </source>
</evidence>
<evidence type="ECO:0000256" key="1">
    <source>
        <dbReference type="SAM" id="Phobius"/>
    </source>
</evidence>
<name>A0AAE0PK66_SORBR</name>
<organism evidence="2 3">
    <name type="scientific">Sordaria brevicollis</name>
    <dbReference type="NCBI Taxonomy" id="83679"/>
    <lineage>
        <taxon>Eukaryota</taxon>
        <taxon>Fungi</taxon>
        <taxon>Dikarya</taxon>
        <taxon>Ascomycota</taxon>
        <taxon>Pezizomycotina</taxon>
        <taxon>Sordariomycetes</taxon>
        <taxon>Sordariomycetidae</taxon>
        <taxon>Sordariales</taxon>
        <taxon>Sordariaceae</taxon>
        <taxon>Sordaria</taxon>
    </lineage>
</organism>
<evidence type="ECO:0000313" key="3">
    <source>
        <dbReference type="Proteomes" id="UP001281003"/>
    </source>
</evidence>
<accession>A0AAE0PK66</accession>
<dbReference type="EMBL" id="JAUTDP010000002">
    <property type="protein sequence ID" value="KAK3401389.1"/>
    <property type="molecule type" value="Genomic_DNA"/>
</dbReference>
<reference evidence="2" key="1">
    <citation type="journal article" date="2023" name="Mol. Phylogenet. Evol.">
        <title>Genome-scale phylogeny and comparative genomics of the fungal order Sordariales.</title>
        <authorList>
            <person name="Hensen N."/>
            <person name="Bonometti L."/>
            <person name="Westerberg I."/>
            <person name="Brannstrom I.O."/>
            <person name="Guillou S."/>
            <person name="Cros-Aarteil S."/>
            <person name="Calhoun S."/>
            <person name="Haridas S."/>
            <person name="Kuo A."/>
            <person name="Mondo S."/>
            <person name="Pangilinan J."/>
            <person name="Riley R."/>
            <person name="LaButti K."/>
            <person name="Andreopoulos B."/>
            <person name="Lipzen A."/>
            <person name="Chen C."/>
            <person name="Yan M."/>
            <person name="Daum C."/>
            <person name="Ng V."/>
            <person name="Clum A."/>
            <person name="Steindorff A."/>
            <person name="Ohm R.A."/>
            <person name="Martin F."/>
            <person name="Silar P."/>
            <person name="Natvig D.O."/>
            <person name="Lalanne C."/>
            <person name="Gautier V."/>
            <person name="Ament-Velasquez S.L."/>
            <person name="Kruys A."/>
            <person name="Hutchinson M.I."/>
            <person name="Powell A.J."/>
            <person name="Barry K."/>
            <person name="Miller A.N."/>
            <person name="Grigoriev I.V."/>
            <person name="Debuchy R."/>
            <person name="Gladieux P."/>
            <person name="Hiltunen Thoren M."/>
            <person name="Johannesson H."/>
        </authorList>
    </citation>
    <scope>NUCLEOTIDE SEQUENCE</scope>
    <source>
        <strain evidence="2">FGSC 1904</strain>
    </source>
</reference>
<keyword evidence="3" id="KW-1185">Reference proteome</keyword>
<gene>
    <name evidence="2" type="ORF">B0T20DRAFT_114090</name>
</gene>
<comment type="caution">
    <text evidence="2">The sequence shown here is derived from an EMBL/GenBank/DDBJ whole genome shotgun (WGS) entry which is preliminary data.</text>
</comment>
<feature type="transmembrane region" description="Helical" evidence="1">
    <location>
        <begin position="63"/>
        <end position="85"/>
    </location>
</feature>
<keyword evidence="1" id="KW-1133">Transmembrane helix</keyword>
<sequence length="122" mass="14074">MCCFYSTSFFHYSFHSWFTPLYTFSLLSIFVSQLFFVSFPVPLPTIFHSDLHSLLGVRPYPRYLIPWTTYLLTSTGCTQMSRLVLRRLTLTLPITTTPPLRLCNRLDRLGCGFDGFVEVGVS</sequence>